<dbReference type="PANTHER" id="PTHR30290:SF38">
    <property type="entry name" value="D,D-DIPEPTIDE-BINDING PERIPLASMIC PROTEIN DDPA-RELATED"/>
    <property type="match status" value="1"/>
</dbReference>
<organism evidence="4 5">
    <name type="scientific">Amnibacterium flavum</name>
    <dbReference type="NCBI Taxonomy" id="2173173"/>
    <lineage>
        <taxon>Bacteria</taxon>
        <taxon>Bacillati</taxon>
        <taxon>Actinomycetota</taxon>
        <taxon>Actinomycetes</taxon>
        <taxon>Micrococcales</taxon>
        <taxon>Microbacteriaceae</taxon>
        <taxon>Amnibacterium</taxon>
    </lineage>
</organism>
<accession>A0A2V1HSF4</accession>
<dbReference type="PIRSF" id="PIRSF002741">
    <property type="entry name" value="MppA"/>
    <property type="match status" value="1"/>
</dbReference>
<reference evidence="4 5" key="1">
    <citation type="submission" date="2018-05" db="EMBL/GenBank/DDBJ databases">
        <title>Amnibacterium sp. M8JJ-5, whole genome shotgun sequence.</title>
        <authorList>
            <person name="Tuo L."/>
        </authorList>
    </citation>
    <scope>NUCLEOTIDE SEQUENCE [LARGE SCALE GENOMIC DNA]</scope>
    <source>
        <strain evidence="4 5">M8JJ-5</strain>
    </source>
</reference>
<dbReference type="Proteomes" id="UP000244893">
    <property type="component" value="Unassembled WGS sequence"/>
</dbReference>
<protein>
    <submittedName>
        <fullName evidence="4">ABC transporter substrate-binding protein</fullName>
    </submittedName>
</protein>
<feature type="chain" id="PRO_5039606386" evidence="2">
    <location>
        <begin position="30"/>
        <end position="504"/>
    </location>
</feature>
<keyword evidence="1 2" id="KW-0732">Signal</keyword>
<dbReference type="GO" id="GO:0043190">
    <property type="term" value="C:ATP-binding cassette (ABC) transporter complex"/>
    <property type="evidence" value="ECO:0007669"/>
    <property type="project" value="InterPro"/>
</dbReference>
<dbReference type="GO" id="GO:0015833">
    <property type="term" value="P:peptide transport"/>
    <property type="evidence" value="ECO:0007669"/>
    <property type="project" value="TreeGrafter"/>
</dbReference>
<dbReference type="Pfam" id="PF00496">
    <property type="entry name" value="SBP_bac_5"/>
    <property type="match status" value="1"/>
</dbReference>
<dbReference type="Gene3D" id="3.40.190.10">
    <property type="entry name" value="Periplasmic binding protein-like II"/>
    <property type="match status" value="1"/>
</dbReference>
<evidence type="ECO:0000259" key="3">
    <source>
        <dbReference type="Pfam" id="PF00496"/>
    </source>
</evidence>
<dbReference type="RefSeq" id="WP_116757842.1">
    <property type="nucleotide sequence ID" value="NZ_JBHUEX010000002.1"/>
</dbReference>
<dbReference type="InterPro" id="IPR000914">
    <property type="entry name" value="SBP_5_dom"/>
</dbReference>
<evidence type="ECO:0000313" key="5">
    <source>
        <dbReference type="Proteomes" id="UP000244893"/>
    </source>
</evidence>
<dbReference type="AlphaFoldDB" id="A0A2V1HSF4"/>
<evidence type="ECO:0000313" key="4">
    <source>
        <dbReference type="EMBL" id="PVZ93247.1"/>
    </source>
</evidence>
<dbReference type="InterPro" id="IPR030678">
    <property type="entry name" value="Peptide/Ni-bd"/>
</dbReference>
<feature type="domain" description="Solute-binding protein family 5" evidence="3">
    <location>
        <begin position="80"/>
        <end position="411"/>
    </location>
</feature>
<evidence type="ECO:0000256" key="1">
    <source>
        <dbReference type="ARBA" id="ARBA00022729"/>
    </source>
</evidence>
<dbReference type="Gene3D" id="3.10.105.10">
    <property type="entry name" value="Dipeptide-binding Protein, Domain 3"/>
    <property type="match status" value="1"/>
</dbReference>
<gene>
    <name evidence="4" type="ORF">DDQ50_16200</name>
</gene>
<proteinExistence type="predicted"/>
<feature type="signal peptide" evidence="2">
    <location>
        <begin position="1"/>
        <end position="29"/>
    </location>
</feature>
<sequence>MSSIRGARVAALSAVVVAAFALSACSGGATDDPPASAEQTLRLSAQAPPSSWAIGNAPGGDATMYLSVYDTLLRTTPDAEITEGLAEEWEYNDDLTELTLHLREGQEFTDGEPVDADAVVASLNVSREGPSTATNLTAVSDVTATDESTVVLTLSQPDAALLPNLADVAGAIGAPDVLTAESSTLEPVGSGPYILDSSSVAGSNYVLKKNPDNWDADSFPFETVQFQIIADPTAITNAMQAGQLDWIALNTPDQLAQFPEPKYTSGSNNANGLGVLWLADREGTIVPALKDVRVRQAINLAIDRESIAEKLQVGSLHPTEQVVNPNGGAWSDELNETYSYNLEEAKALMAEAGYADGFAVTMPSTFLSTPYEPTFSQQLGDIGIQVTWETVPFQDFLTKVFSQNYGMYFMFNAFRSADSVDVRGATTAIFNPFNSTSPEYEALIAEANSSESADAFAPVNEYFVKEAWFAPIFYTAGPWVASDKVTYTPAKTFYPSLKPWAPAN</sequence>
<dbReference type="PANTHER" id="PTHR30290">
    <property type="entry name" value="PERIPLASMIC BINDING COMPONENT OF ABC TRANSPORTER"/>
    <property type="match status" value="1"/>
</dbReference>
<dbReference type="GO" id="GO:0042597">
    <property type="term" value="C:periplasmic space"/>
    <property type="evidence" value="ECO:0007669"/>
    <property type="project" value="UniProtKB-ARBA"/>
</dbReference>
<dbReference type="OrthoDB" id="9803988at2"/>
<evidence type="ECO:0000256" key="2">
    <source>
        <dbReference type="SAM" id="SignalP"/>
    </source>
</evidence>
<keyword evidence="5" id="KW-1185">Reference proteome</keyword>
<dbReference type="GO" id="GO:1904680">
    <property type="term" value="F:peptide transmembrane transporter activity"/>
    <property type="evidence" value="ECO:0007669"/>
    <property type="project" value="TreeGrafter"/>
</dbReference>
<comment type="caution">
    <text evidence="4">The sequence shown here is derived from an EMBL/GenBank/DDBJ whole genome shotgun (WGS) entry which is preliminary data.</text>
</comment>
<dbReference type="SUPFAM" id="SSF53850">
    <property type="entry name" value="Periplasmic binding protein-like II"/>
    <property type="match status" value="1"/>
</dbReference>
<dbReference type="PROSITE" id="PS51257">
    <property type="entry name" value="PROKAR_LIPOPROTEIN"/>
    <property type="match status" value="1"/>
</dbReference>
<name>A0A2V1HSF4_9MICO</name>
<dbReference type="EMBL" id="QEOP01000005">
    <property type="protein sequence ID" value="PVZ93247.1"/>
    <property type="molecule type" value="Genomic_DNA"/>
</dbReference>
<dbReference type="InterPro" id="IPR039424">
    <property type="entry name" value="SBP_5"/>
</dbReference>